<sequence length="154" mass="18008">MHVLQEAPRILTKTSNMRYVERLMDLEALPSATYGGRRQEERRKAEDEVARLEQAMMVGRRWQPLEAPYQQALSELKQHHIQRLHLLVEKHVNAIRAHTSALQRRHSTARNRHDITQLSRTRSKARGSLKAAIQELQYWHRIPLHGPWASSSQS</sequence>
<keyword evidence="3" id="KW-1185">Reference proteome</keyword>
<feature type="region of interest" description="Disordered" evidence="1">
    <location>
        <begin position="101"/>
        <end position="126"/>
    </location>
</feature>
<feature type="non-terminal residue" evidence="2">
    <location>
        <position position="154"/>
    </location>
</feature>
<proteinExistence type="predicted"/>
<evidence type="ECO:0000313" key="3">
    <source>
        <dbReference type="Proteomes" id="UP000815325"/>
    </source>
</evidence>
<name>A0ABQ7FRT1_DUNSA</name>
<accession>A0ABQ7FRT1</accession>
<protein>
    <submittedName>
        <fullName evidence="2">Uncharacterized protein</fullName>
    </submittedName>
</protein>
<dbReference type="EMBL" id="MU073989">
    <property type="protein sequence ID" value="KAF5825292.1"/>
    <property type="molecule type" value="Genomic_DNA"/>
</dbReference>
<gene>
    <name evidence="2" type="ORF">DUNSADRAFT_12041</name>
</gene>
<organism evidence="2 3">
    <name type="scientific">Dunaliella salina</name>
    <name type="common">Green alga</name>
    <name type="synonym">Protococcus salinus</name>
    <dbReference type="NCBI Taxonomy" id="3046"/>
    <lineage>
        <taxon>Eukaryota</taxon>
        <taxon>Viridiplantae</taxon>
        <taxon>Chlorophyta</taxon>
        <taxon>core chlorophytes</taxon>
        <taxon>Chlorophyceae</taxon>
        <taxon>CS clade</taxon>
        <taxon>Chlamydomonadales</taxon>
        <taxon>Dunaliellaceae</taxon>
        <taxon>Dunaliella</taxon>
    </lineage>
</organism>
<comment type="caution">
    <text evidence="2">The sequence shown here is derived from an EMBL/GenBank/DDBJ whole genome shotgun (WGS) entry which is preliminary data.</text>
</comment>
<reference evidence="2" key="1">
    <citation type="submission" date="2017-08" db="EMBL/GenBank/DDBJ databases">
        <authorList>
            <person name="Polle J.E."/>
            <person name="Barry K."/>
            <person name="Cushman J."/>
            <person name="Schmutz J."/>
            <person name="Tran D."/>
            <person name="Hathwaick L.T."/>
            <person name="Yim W.C."/>
            <person name="Jenkins J."/>
            <person name="Mckie-Krisberg Z.M."/>
            <person name="Prochnik S."/>
            <person name="Lindquist E."/>
            <person name="Dockter R.B."/>
            <person name="Adam C."/>
            <person name="Molina H."/>
            <person name="Bunkerborg J."/>
            <person name="Jin E."/>
            <person name="Buchheim M."/>
            <person name="Magnuson J."/>
        </authorList>
    </citation>
    <scope>NUCLEOTIDE SEQUENCE</scope>
    <source>
        <strain evidence="2">CCAP 19/18</strain>
    </source>
</reference>
<evidence type="ECO:0000256" key="1">
    <source>
        <dbReference type="SAM" id="MobiDB-lite"/>
    </source>
</evidence>
<evidence type="ECO:0000313" key="2">
    <source>
        <dbReference type="EMBL" id="KAF5825292.1"/>
    </source>
</evidence>
<dbReference type="Proteomes" id="UP000815325">
    <property type="component" value="Unassembled WGS sequence"/>
</dbReference>